<evidence type="ECO:0000256" key="5">
    <source>
        <dbReference type="ARBA" id="ARBA00022833"/>
    </source>
</evidence>
<feature type="domain" description="Cation efflux protein transmembrane" evidence="10">
    <location>
        <begin position="40"/>
        <end position="119"/>
    </location>
</feature>
<protein>
    <submittedName>
        <fullName evidence="12">Cation efflux system protein czcD</fullName>
    </submittedName>
</protein>
<feature type="domain" description="Cation efflux protein cytoplasmic" evidence="11">
    <location>
        <begin position="127"/>
        <end position="197"/>
    </location>
</feature>
<comment type="caution">
    <text evidence="12">The sequence shown here is derived from an EMBL/GenBank/DDBJ whole genome shotgun (WGS) entry which is preliminary data.</text>
</comment>
<keyword evidence="13" id="KW-1185">Reference proteome</keyword>
<evidence type="ECO:0000256" key="4">
    <source>
        <dbReference type="ARBA" id="ARBA00022692"/>
    </source>
</evidence>
<dbReference type="InterPro" id="IPR027469">
    <property type="entry name" value="Cation_efflux_TMD_sf"/>
</dbReference>
<dbReference type="SUPFAM" id="SSF160240">
    <property type="entry name" value="Cation efflux protein cytoplasmic domain-like"/>
    <property type="match status" value="1"/>
</dbReference>
<dbReference type="SUPFAM" id="SSF161111">
    <property type="entry name" value="Cation efflux protein transmembrane domain-like"/>
    <property type="match status" value="1"/>
</dbReference>
<evidence type="ECO:0000256" key="7">
    <source>
        <dbReference type="ARBA" id="ARBA00023136"/>
    </source>
</evidence>
<feature type="compositionally biased region" description="Basic and acidic residues" evidence="8">
    <location>
        <begin position="1"/>
        <end position="13"/>
    </location>
</feature>
<dbReference type="Pfam" id="PF16916">
    <property type="entry name" value="ZT_dimer"/>
    <property type="match status" value="1"/>
</dbReference>
<evidence type="ECO:0000256" key="1">
    <source>
        <dbReference type="ARBA" id="ARBA00004141"/>
    </source>
</evidence>
<organism evidence="12 13">
    <name type="scientific">Moelleriella libera RCEF 2490</name>
    <dbReference type="NCBI Taxonomy" id="1081109"/>
    <lineage>
        <taxon>Eukaryota</taxon>
        <taxon>Fungi</taxon>
        <taxon>Dikarya</taxon>
        <taxon>Ascomycota</taxon>
        <taxon>Pezizomycotina</taxon>
        <taxon>Sordariomycetes</taxon>
        <taxon>Hypocreomycetidae</taxon>
        <taxon>Hypocreales</taxon>
        <taxon>Clavicipitaceae</taxon>
        <taxon>Moelleriella</taxon>
    </lineage>
</organism>
<evidence type="ECO:0000256" key="3">
    <source>
        <dbReference type="ARBA" id="ARBA00022448"/>
    </source>
</evidence>
<evidence type="ECO:0000256" key="8">
    <source>
        <dbReference type="SAM" id="MobiDB-lite"/>
    </source>
</evidence>
<dbReference type="EMBL" id="AZGY01000002">
    <property type="protein sequence ID" value="OAA32406.1"/>
    <property type="molecule type" value="Genomic_DNA"/>
</dbReference>
<feature type="region of interest" description="Disordered" evidence="8">
    <location>
        <begin position="1"/>
        <end position="20"/>
    </location>
</feature>
<dbReference type="Pfam" id="PF01545">
    <property type="entry name" value="Cation_efflux"/>
    <property type="match status" value="1"/>
</dbReference>
<feature type="transmembrane region" description="Helical" evidence="9">
    <location>
        <begin position="57"/>
        <end position="81"/>
    </location>
</feature>
<dbReference type="PANTHER" id="PTHR45820:SF5">
    <property type="entry name" value="DIFFUSION FACILITATOR FAMILY METAL ION TRANSPORTER, PUTATIVE-RELATED"/>
    <property type="match status" value="1"/>
</dbReference>
<proteinExistence type="inferred from homology"/>
<dbReference type="NCBIfam" id="TIGR01297">
    <property type="entry name" value="CDF"/>
    <property type="match status" value="1"/>
</dbReference>
<sequence>MDGVGDKTFHSDDDISAFAEDPEGTLGARKMSTSSHHSGHKHIVATSSKPGRDLGMFGVLIHVIGDAINNIGVITSALIIWKSKSPGRYYADPAIGVFIAVMIFITAVPLSIRSGRILLQVAPAWLNMDDLRHDIEMVDGVQSVHELHVWSLDQRKSIASAHIVIDGGTVKDFTEKAKIIMECLHAYGIHSATLQPEVLRPLVAKAESVSSSEEESTVRMRRMNRTSCQLVCGSVCSAMQCCP</sequence>
<dbReference type="Gene3D" id="1.20.1510.10">
    <property type="entry name" value="Cation efflux protein transmembrane domain"/>
    <property type="match status" value="1"/>
</dbReference>
<evidence type="ECO:0000256" key="2">
    <source>
        <dbReference type="ARBA" id="ARBA00008873"/>
    </source>
</evidence>
<dbReference type="Proteomes" id="UP000078544">
    <property type="component" value="Unassembled WGS sequence"/>
</dbReference>
<accession>A0A162K300</accession>
<comment type="similarity">
    <text evidence="2">Belongs to the cation diffusion facilitator (CDF) transporter (TC 2.A.4) family. SLC30A subfamily.</text>
</comment>
<evidence type="ECO:0000313" key="13">
    <source>
        <dbReference type="Proteomes" id="UP000078544"/>
    </source>
</evidence>
<feature type="region of interest" description="Disordered" evidence="8">
    <location>
        <begin position="25"/>
        <end position="47"/>
    </location>
</feature>
<evidence type="ECO:0000256" key="6">
    <source>
        <dbReference type="ARBA" id="ARBA00022989"/>
    </source>
</evidence>
<keyword evidence="4 9" id="KW-0812">Transmembrane</keyword>
<keyword evidence="6 9" id="KW-1133">Transmembrane helix</keyword>
<dbReference type="InterPro" id="IPR002524">
    <property type="entry name" value="Cation_efflux"/>
</dbReference>
<evidence type="ECO:0000256" key="9">
    <source>
        <dbReference type="SAM" id="Phobius"/>
    </source>
</evidence>
<dbReference type="InterPro" id="IPR058533">
    <property type="entry name" value="Cation_efflux_TM"/>
</dbReference>
<evidence type="ECO:0000313" key="12">
    <source>
        <dbReference type="EMBL" id="OAA32406.1"/>
    </source>
</evidence>
<dbReference type="OrthoDB" id="9944568at2759"/>
<dbReference type="GO" id="GO:0016020">
    <property type="term" value="C:membrane"/>
    <property type="evidence" value="ECO:0007669"/>
    <property type="project" value="UniProtKB-SubCell"/>
</dbReference>
<gene>
    <name evidence="12" type="ORF">AAL_01738</name>
</gene>
<keyword evidence="5" id="KW-0862">Zinc</keyword>
<name>A0A162K300_9HYPO</name>
<dbReference type="InterPro" id="IPR027470">
    <property type="entry name" value="Cation_efflux_CTD"/>
</dbReference>
<dbReference type="PANTHER" id="PTHR45820">
    <property type="entry name" value="FI23527P1"/>
    <property type="match status" value="1"/>
</dbReference>
<dbReference type="STRING" id="1081109.A0A162K300"/>
<evidence type="ECO:0000259" key="11">
    <source>
        <dbReference type="Pfam" id="PF16916"/>
    </source>
</evidence>
<reference evidence="12 13" key="1">
    <citation type="journal article" date="2016" name="Genome Biol. Evol.">
        <title>Divergent and convergent evolution of fungal pathogenicity.</title>
        <authorList>
            <person name="Shang Y."/>
            <person name="Xiao G."/>
            <person name="Zheng P."/>
            <person name="Cen K."/>
            <person name="Zhan S."/>
            <person name="Wang C."/>
        </authorList>
    </citation>
    <scope>NUCLEOTIDE SEQUENCE [LARGE SCALE GENOMIC DNA]</scope>
    <source>
        <strain evidence="12 13">RCEF 2490</strain>
    </source>
</reference>
<evidence type="ECO:0000259" key="10">
    <source>
        <dbReference type="Pfam" id="PF01545"/>
    </source>
</evidence>
<comment type="subcellular location">
    <subcellularLocation>
        <location evidence="1">Membrane</location>
        <topology evidence="1">Multi-pass membrane protein</topology>
    </subcellularLocation>
</comment>
<feature type="transmembrane region" description="Helical" evidence="9">
    <location>
        <begin position="93"/>
        <end position="112"/>
    </location>
</feature>
<keyword evidence="3" id="KW-0813">Transport</keyword>
<keyword evidence="7 9" id="KW-0472">Membrane</keyword>
<dbReference type="InterPro" id="IPR036837">
    <property type="entry name" value="Cation_efflux_CTD_sf"/>
</dbReference>
<dbReference type="GO" id="GO:0006882">
    <property type="term" value="P:intracellular zinc ion homeostasis"/>
    <property type="evidence" value="ECO:0007669"/>
    <property type="project" value="TreeGrafter"/>
</dbReference>
<dbReference type="GO" id="GO:0005385">
    <property type="term" value="F:zinc ion transmembrane transporter activity"/>
    <property type="evidence" value="ECO:0007669"/>
    <property type="project" value="TreeGrafter"/>
</dbReference>
<dbReference type="AlphaFoldDB" id="A0A162K300"/>